<keyword evidence="2" id="KW-1185">Reference proteome</keyword>
<organism evidence="1 2">
    <name type="scientific">Pleuronectes platessa</name>
    <name type="common">European plaice</name>
    <dbReference type="NCBI Taxonomy" id="8262"/>
    <lineage>
        <taxon>Eukaryota</taxon>
        <taxon>Metazoa</taxon>
        <taxon>Chordata</taxon>
        <taxon>Craniata</taxon>
        <taxon>Vertebrata</taxon>
        <taxon>Euteleostomi</taxon>
        <taxon>Actinopterygii</taxon>
        <taxon>Neopterygii</taxon>
        <taxon>Teleostei</taxon>
        <taxon>Neoteleostei</taxon>
        <taxon>Acanthomorphata</taxon>
        <taxon>Carangaria</taxon>
        <taxon>Pleuronectiformes</taxon>
        <taxon>Pleuronectoidei</taxon>
        <taxon>Pleuronectidae</taxon>
        <taxon>Pleuronectes</taxon>
    </lineage>
</organism>
<evidence type="ECO:0000313" key="1">
    <source>
        <dbReference type="EMBL" id="CAB1416529.1"/>
    </source>
</evidence>
<feature type="non-terminal residue" evidence="1">
    <location>
        <position position="1"/>
    </location>
</feature>
<name>A0A9N7TQC1_PLEPL</name>
<gene>
    <name evidence="1" type="ORF">PLEPLA_LOCUS4320</name>
</gene>
<dbReference type="Proteomes" id="UP001153269">
    <property type="component" value="Unassembled WGS sequence"/>
</dbReference>
<accession>A0A9N7TQC1</accession>
<protein>
    <submittedName>
        <fullName evidence="1">Uncharacterized protein</fullName>
    </submittedName>
</protein>
<evidence type="ECO:0000313" key="2">
    <source>
        <dbReference type="Proteomes" id="UP001153269"/>
    </source>
</evidence>
<reference evidence="1" key="1">
    <citation type="submission" date="2020-03" db="EMBL/GenBank/DDBJ databases">
        <authorList>
            <person name="Weist P."/>
        </authorList>
    </citation>
    <scope>NUCLEOTIDE SEQUENCE</scope>
</reference>
<comment type="caution">
    <text evidence="1">The sequence shown here is derived from an EMBL/GenBank/DDBJ whole genome shotgun (WGS) entry which is preliminary data.</text>
</comment>
<dbReference type="EMBL" id="CADEAL010000213">
    <property type="protein sequence ID" value="CAB1416529.1"/>
    <property type="molecule type" value="Genomic_DNA"/>
</dbReference>
<proteinExistence type="predicted"/>
<sequence>GAGGQPPVVCFLSPFCSSVLIKTGQCDGAIQGSPSCPRTLRHTDGSDWGSNCRPLYPSSTAALVFPSLRLGRGSEEGRGREETQRLGGDLTQKDQMLGLPRRPCFFFFFLAFISTASPSLPLLSQGLSALTQQAVDTELFP</sequence>
<dbReference type="AlphaFoldDB" id="A0A9N7TQC1"/>